<protein>
    <submittedName>
        <fullName evidence="2">Enoyl-CoA hydratase</fullName>
    </submittedName>
</protein>
<comment type="caution">
    <text evidence="2">The sequence shown here is derived from an EMBL/GenBank/DDBJ whole genome shotgun (WGS) entry which is preliminary data.</text>
</comment>
<dbReference type="InterPro" id="IPR001753">
    <property type="entry name" value="Enoyl-CoA_hydra/iso"/>
</dbReference>
<evidence type="ECO:0000313" key="2">
    <source>
        <dbReference type="EMBL" id="GHF62492.1"/>
    </source>
</evidence>
<sequence length="308" mass="33924">MLSITLRDHAMTFETIRYEIVDGVARICLNRPEHRNTMNVPMMRDILSALDLADTDDAVRVILFHGAGRMFCAGADLSAGGETFDYDSRSGGSTGPVRADGSIDYAHPEVRDGAGLMTLRIFKATKPVIAAVHGAAVGVGTSLITAMDARFAADNTKFGFVFTRRGIVPEGASTWFLTRQVGIGTALDWCLSGRVFPAQEALEKGFVRSLHPEDQVLDAAMDYAREIAAHTAPVSVALTRQMLWRMAGADHPMMAHRLDSRGVYVRGRMADAREGVTSFLEKRAPRFTDRVSTDMPDFYPWWDEPDYS</sequence>
<dbReference type="Proteomes" id="UP000626220">
    <property type="component" value="Unassembled WGS sequence"/>
</dbReference>
<reference evidence="2" key="1">
    <citation type="journal article" date="2014" name="Int. J. Syst. Evol. Microbiol.">
        <title>Complete genome sequence of Corynebacterium casei LMG S-19264T (=DSM 44701T), isolated from a smear-ripened cheese.</title>
        <authorList>
            <consortium name="US DOE Joint Genome Institute (JGI-PGF)"/>
            <person name="Walter F."/>
            <person name="Albersmeier A."/>
            <person name="Kalinowski J."/>
            <person name="Ruckert C."/>
        </authorList>
    </citation>
    <scope>NUCLEOTIDE SEQUENCE</scope>
    <source>
        <strain evidence="2">KCTC 42650</strain>
    </source>
</reference>
<dbReference type="SUPFAM" id="SSF52096">
    <property type="entry name" value="ClpP/crotonase"/>
    <property type="match status" value="1"/>
</dbReference>
<dbReference type="PANTHER" id="PTHR43684">
    <property type="match status" value="1"/>
</dbReference>
<dbReference type="EMBL" id="BNCJ01000013">
    <property type="protein sequence ID" value="GHF62492.1"/>
    <property type="molecule type" value="Genomic_DNA"/>
</dbReference>
<dbReference type="PANTHER" id="PTHR43684:SF4">
    <property type="entry name" value="ENOYL-COA HYDRATASE_ISOMERASE FAMILY PROTEIN (AFU_ORTHOLOGUE AFUA_1G01890)"/>
    <property type="match status" value="1"/>
</dbReference>
<dbReference type="Gene3D" id="1.10.12.10">
    <property type="entry name" value="Lyase 2-enoyl-coa Hydratase, Chain A, domain 2"/>
    <property type="match status" value="1"/>
</dbReference>
<keyword evidence="3" id="KW-1185">Reference proteome</keyword>
<proteinExistence type="inferred from homology"/>
<reference evidence="2" key="2">
    <citation type="submission" date="2020-09" db="EMBL/GenBank/DDBJ databases">
        <authorList>
            <person name="Sun Q."/>
            <person name="Kim S."/>
        </authorList>
    </citation>
    <scope>NUCLEOTIDE SEQUENCE</scope>
    <source>
        <strain evidence="2">KCTC 42650</strain>
    </source>
</reference>
<evidence type="ECO:0000313" key="3">
    <source>
        <dbReference type="Proteomes" id="UP000626220"/>
    </source>
</evidence>
<dbReference type="InterPro" id="IPR029045">
    <property type="entry name" value="ClpP/crotonase-like_dom_sf"/>
</dbReference>
<dbReference type="NCBIfam" id="NF006109">
    <property type="entry name" value="PRK08260.1"/>
    <property type="match status" value="1"/>
</dbReference>
<comment type="similarity">
    <text evidence="1">Belongs to the enoyl-CoA hydratase/isomerase family.</text>
</comment>
<dbReference type="GO" id="GO:0003824">
    <property type="term" value="F:catalytic activity"/>
    <property type="evidence" value="ECO:0007669"/>
    <property type="project" value="UniProtKB-ARBA"/>
</dbReference>
<dbReference type="CDD" id="cd06558">
    <property type="entry name" value="crotonase-like"/>
    <property type="match status" value="1"/>
</dbReference>
<dbReference type="Pfam" id="PF00378">
    <property type="entry name" value="ECH_1"/>
    <property type="match status" value="2"/>
</dbReference>
<organism evidence="2 3">
    <name type="scientific">Seohaeicola zhoushanensis</name>
    <dbReference type="NCBI Taxonomy" id="1569283"/>
    <lineage>
        <taxon>Bacteria</taxon>
        <taxon>Pseudomonadati</taxon>
        <taxon>Pseudomonadota</taxon>
        <taxon>Alphaproteobacteria</taxon>
        <taxon>Rhodobacterales</taxon>
        <taxon>Roseobacteraceae</taxon>
        <taxon>Seohaeicola</taxon>
    </lineage>
</organism>
<name>A0A8J3GZD8_9RHOB</name>
<dbReference type="Gene3D" id="3.90.226.10">
    <property type="entry name" value="2-enoyl-CoA Hydratase, Chain A, domain 1"/>
    <property type="match status" value="1"/>
</dbReference>
<accession>A0A8J3GZD8</accession>
<dbReference type="InterPro" id="IPR051053">
    <property type="entry name" value="ECH/Chromodomain_protein"/>
</dbReference>
<gene>
    <name evidence="2" type="ORF">GCM10017056_37320</name>
</gene>
<evidence type="ECO:0000256" key="1">
    <source>
        <dbReference type="ARBA" id="ARBA00005254"/>
    </source>
</evidence>
<dbReference type="AlphaFoldDB" id="A0A8J3GZD8"/>
<dbReference type="InterPro" id="IPR014748">
    <property type="entry name" value="Enoyl-CoA_hydra_C"/>
</dbReference>